<reference evidence="5 6" key="1">
    <citation type="submission" date="2016-11" db="EMBL/GenBank/DDBJ databases">
        <title>Study of marine rhodopsin-containing bacteria.</title>
        <authorList>
            <person name="Yoshizawa S."/>
            <person name="Kumagai Y."/>
            <person name="Kogure K."/>
        </authorList>
    </citation>
    <scope>NUCLEOTIDE SEQUENCE [LARGE SCALE GENOMIC DNA]</scope>
    <source>
        <strain evidence="5 6">SAORIC-28</strain>
    </source>
</reference>
<evidence type="ECO:0000256" key="2">
    <source>
        <dbReference type="SAM" id="Phobius"/>
    </source>
</evidence>
<dbReference type="Pfam" id="PF23951">
    <property type="entry name" value="DUF7282"/>
    <property type="match status" value="1"/>
</dbReference>
<keyword evidence="2" id="KW-0472">Membrane</keyword>
<evidence type="ECO:0000313" key="6">
    <source>
        <dbReference type="Proteomes" id="UP000216339"/>
    </source>
</evidence>
<protein>
    <submittedName>
        <fullName evidence="5">Uncharacterized protein</fullName>
    </submittedName>
</protein>
<feature type="region of interest" description="Disordered" evidence="1">
    <location>
        <begin position="258"/>
        <end position="280"/>
    </location>
</feature>
<evidence type="ECO:0000259" key="3">
    <source>
        <dbReference type="Pfam" id="PF03713"/>
    </source>
</evidence>
<dbReference type="InterPro" id="IPR055706">
    <property type="entry name" value="Slg1/2_DUF7282"/>
</dbReference>
<evidence type="ECO:0000313" key="5">
    <source>
        <dbReference type="EMBL" id="PAP74633.1"/>
    </source>
</evidence>
<proteinExistence type="predicted"/>
<evidence type="ECO:0000259" key="4">
    <source>
        <dbReference type="Pfam" id="PF23951"/>
    </source>
</evidence>
<sequence>MIAASTLAMFILMYSTVFSLDHVWFSSTKTLMAIYMGATMAVIMLAFMLKMYSDKKKNVAIFAGSAVVFIAALWVFRAQAVVGDVAWMEQMIPHHSLAILTSERANISDPRVRRLADEIILAQRREIAEMEALIGDLEGSDYESADLEPDVPPVEGGSVDKTGPVPGAPALFTSGARLVGDVLVVDSVKVVSDGWVVVHPAGGDGGPDVSRVLGRAFVQHGTTERVPVDLGGPVSSGTALAVMLHDDTGEIGRFEFGGAGTPDQPLAEGGRPVTESVVVR</sequence>
<organism evidence="5 6">
    <name type="scientific">Rubrivirga marina</name>
    <dbReference type="NCBI Taxonomy" id="1196024"/>
    <lineage>
        <taxon>Bacteria</taxon>
        <taxon>Pseudomonadati</taxon>
        <taxon>Rhodothermota</taxon>
        <taxon>Rhodothermia</taxon>
        <taxon>Rhodothermales</taxon>
        <taxon>Rubricoccaceae</taxon>
        <taxon>Rubrivirga</taxon>
    </lineage>
</organism>
<keyword evidence="6" id="KW-1185">Reference proteome</keyword>
<accession>A0A271ITU7</accession>
<dbReference type="Pfam" id="PF03713">
    <property type="entry name" value="DUF305"/>
    <property type="match status" value="1"/>
</dbReference>
<dbReference type="EMBL" id="MQWD01000005">
    <property type="protein sequence ID" value="PAP74633.1"/>
    <property type="molecule type" value="Genomic_DNA"/>
</dbReference>
<keyword evidence="2" id="KW-1133">Transmembrane helix</keyword>
<name>A0A271ITU7_9BACT</name>
<dbReference type="Proteomes" id="UP000216339">
    <property type="component" value="Unassembled WGS sequence"/>
</dbReference>
<gene>
    <name evidence="5" type="ORF">BSZ37_20875</name>
</gene>
<feature type="domain" description="DUF305" evidence="3">
    <location>
        <begin position="84"/>
        <end position="145"/>
    </location>
</feature>
<keyword evidence="2" id="KW-0812">Transmembrane</keyword>
<dbReference type="Gene3D" id="1.20.1260.10">
    <property type="match status" value="1"/>
</dbReference>
<evidence type="ECO:0000256" key="1">
    <source>
        <dbReference type="SAM" id="MobiDB-lite"/>
    </source>
</evidence>
<feature type="domain" description="DUF7282" evidence="4">
    <location>
        <begin position="177"/>
        <end position="278"/>
    </location>
</feature>
<dbReference type="InterPro" id="IPR005183">
    <property type="entry name" value="DUF305_CopM-like"/>
</dbReference>
<dbReference type="InterPro" id="IPR012347">
    <property type="entry name" value="Ferritin-like"/>
</dbReference>
<feature type="transmembrane region" description="Helical" evidence="2">
    <location>
        <begin position="29"/>
        <end position="47"/>
    </location>
</feature>
<feature type="transmembrane region" description="Helical" evidence="2">
    <location>
        <begin position="59"/>
        <end position="76"/>
    </location>
</feature>
<dbReference type="AlphaFoldDB" id="A0A271ITU7"/>
<comment type="caution">
    <text evidence="5">The sequence shown here is derived from an EMBL/GenBank/DDBJ whole genome shotgun (WGS) entry which is preliminary data.</text>
</comment>